<keyword evidence="1" id="KW-0472">Membrane</keyword>
<reference evidence="2 3" key="1">
    <citation type="journal article" date="2019" name="Emerg. Microbes Infect.">
        <title>Comprehensive subspecies identification of 175 nontuberculous mycobacteria species based on 7547 genomic profiles.</title>
        <authorList>
            <person name="Matsumoto Y."/>
            <person name="Kinjo T."/>
            <person name="Motooka D."/>
            <person name="Nabeya D."/>
            <person name="Jung N."/>
            <person name="Uechi K."/>
            <person name="Horii T."/>
            <person name="Iida T."/>
            <person name="Fujita J."/>
            <person name="Nakamura S."/>
        </authorList>
    </citation>
    <scope>NUCLEOTIDE SEQUENCE [LARGE SCALE GENOMIC DNA]</scope>
    <source>
        <strain evidence="2 3">JCM 6391</strain>
    </source>
</reference>
<gene>
    <name evidence="2" type="ORF">MNVM_28190</name>
</gene>
<dbReference type="NCBIfam" id="NF033942">
    <property type="entry name" value="GjpA"/>
    <property type="match status" value="1"/>
</dbReference>
<dbReference type="AlphaFoldDB" id="A0A7I7JQP1"/>
<keyword evidence="1" id="KW-1133">Transmembrane helix</keyword>
<dbReference type="RefSeq" id="WP_041318609.1">
    <property type="nucleotide sequence ID" value="NZ_AP022562.1"/>
</dbReference>
<evidence type="ECO:0000313" key="3">
    <source>
        <dbReference type="Proteomes" id="UP000466997"/>
    </source>
</evidence>
<feature type="transmembrane region" description="Helical" evidence="1">
    <location>
        <begin position="12"/>
        <end position="33"/>
    </location>
</feature>
<proteinExistence type="predicted"/>
<dbReference type="InterPro" id="IPR049934">
    <property type="entry name" value="GjpA-like"/>
</dbReference>
<sequence>MYQPLRPYATAGVAIVGAGMIAVTPVAAPLSALSDIQSPSVQLTAGGFADVMSEATANFTQLYNNFALAPFVGVQQFIVNIQGFLQELQDGSDPGTVLAEFQANLASIGSAFALTNSGLDDDAFSELVGQVTPHTLDDFNDLGGLTDGTGDLTIGHNLLGSVLPSFLPEDIDPDMVSEVLNFLSSPLSGMIMGSLGPMLSPMVALLASITDGDSFEQILASPLDGLLNGATLDLDALIPTIESAGLLPDGTVINHLDFALGGLLSPGLVGAGPYADAAGNEVIPVGGSIFSSLGLNITVPEALGIPGPFNIDVPSYAVGPIAAMVGWQQAMGAVLGNGWDGKDAVQTPPIFGLDPLVADDAGAGVASLFGDLLSDI</sequence>
<dbReference type="KEGG" id="mnm:MNVM_28190"/>
<keyword evidence="1" id="KW-0812">Transmembrane</keyword>
<name>A0A7I7JQP1_9MYCO</name>
<dbReference type="EMBL" id="AP022562">
    <property type="protein sequence ID" value="BBX13738.1"/>
    <property type="molecule type" value="Genomic_DNA"/>
</dbReference>
<protein>
    <recommendedName>
        <fullName evidence="4">PE-PGRS family protein</fullName>
    </recommendedName>
</protein>
<evidence type="ECO:0008006" key="4">
    <source>
        <dbReference type="Google" id="ProtNLM"/>
    </source>
</evidence>
<accession>A0A7I7JQP1</accession>
<organism evidence="2 3">
    <name type="scientific">Mycobacterium novum</name>
    <dbReference type="NCBI Taxonomy" id="2492438"/>
    <lineage>
        <taxon>Bacteria</taxon>
        <taxon>Bacillati</taxon>
        <taxon>Actinomycetota</taxon>
        <taxon>Actinomycetes</taxon>
        <taxon>Mycobacteriales</taxon>
        <taxon>Mycobacteriaceae</taxon>
        <taxon>Mycobacterium</taxon>
    </lineage>
</organism>
<dbReference type="Proteomes" id="UP000466997">
    <property type="component" value="Chromosome"/>
</dbReference>
<evidence type="ECO:0000313" key="2">
    <source>
        <dbReference type="EMBL" id="BBX13738.1"/>
    </source>
</evidence>
<keyword evidence="3" id="KW-1185">Reference proteome</keyword>
<evidence type="ECO:0000256" key="1">
    <source>
        <dbReference type="SAM" id="Phobius"/>
    </source>
</evidence>